<protein>
    <recommendedName>
        <fullName evidence="4">Transposase family Tnp2 protein</fullName>
    </recommendedName>
</protein>
<comment type="caution">
    <text evidence="2">The sequence shown here is derived from an EMBL/GenBank/DDBJ whole genome shotgun (WGS) entry which is preliminary data.</text>
</comment>
<proteinExistence type="predicted"/>
<evidence type="ECO:0000313" key="2">
    <source>
        <dbReference type="EMBL" id="PIL31775.1"/>
    </source>
</evidence>
<feature type="compositionally biased region" description="Low complexity" evidence="1">
    <location>
        <begin position="115"/>
        <end position="128"/>
    </location>
</feature>
<dbReference type="EMBL" id="AYKW01000012">
    <property type="protein sequence ID" value="PIL31775.1"/>
    <property type="molecule type" value="Genomic_DNA"/>
</dbReference>
<dbReference type="InterPro" id="IPR004242">
    <property type="entry name" value="Transposase_21"/>
</dbReference>
<feature type="compositionally biased region" description="Basic residues" evidence="1">
    <location>
        <begin position="9"/>
        <end position="20"/>
    </location>
</feature>
<reference evidence="2 3" key="1">
    <citation type="journal article" date="2015" name="Sci. Rep.">
        <title>Chromosome-level genome map provides insights into diverse defense mechanisms in the medicinal fungus Ganoderma sinense.</title>
        <authorList>
            <person name="Zhu Y."/>
            <person name="Xu J."/>
            <person name="Sun C."/>
            <person name="Zhou S."/>
            <person name="Xu H."/>
            <person name="Nelson D.R."/>
            <person name="Qian J."/>
            <person name="Song J."/>
            <person name="Luo H."/>
            <person name="Xiang L."/>
            <person name="Li Y."/>
            <person name="Xu Z."/>
            <person name="Ji A."/>
            <person name="Wang L."/>
            <person name="Lu S."/>
            <person name="Hayward A."/>
            <person name="Sun W."/>
            <person name="Li X."/>
            <person name="Schwartz D.C."/>
            <person name="Wang Y."/>
            <person name="Chen S."/>
        </authorList>
    </citation>
    <scope>NUCLEOTIDE SEQUENCE [LARGE SCALE GENOMIC DNA]</scope>
    <source>
        <strain evidence="2 3">ZZ0214-1</strain>
    </source>
</reference>
<dbReference type="OrthoDB" id="3257409at2759"/>
<keyword evidence="3" id="KW-1185">Reference proteome</keyword>
<dbReference type="PANTHER" id="PTHR46579:SF1">
    <property type="entry name" value="F5_8 TYPE C DOMAIN-CONTAINING PROTEIN"/>
    <property type="match status" value="1"/>
</dbReference>
<feature type="region of interest" description="Disordered" evidence="1">
    <location>
        <begin position="1"/>
        <end position="22"/>
    </location>
</feature>
<gene>
    <name evidence="2" type="ORF">GSI_06479</name>
</gene>
<feature type="compositionally biased region" description="Acidic residues" evidence="1">
    <location>
        <begin position="144"/>
        <end position="154"/>
    </location>
</feature>
<organism evidence="2 3">
    <name type="scientific">Ganoderma sinense ZZ0214-1</name>
    <dbReference type="NCBI Taxonomy" id="1077348"/>
    <lineage>
        <taxon>Eukaryota</taxon>
        <taxon>Fungi</taxon>
        <taxon>Dikarya</taxon>
        <taxon>Basidiomycota</taxon>
        <taxon>Agaricomycotina</taxon>
        <taxon>Agaricomycetes</taxon>
        <taxon>Polyporales</taxon>
        <taxon>Polyporaceae</taxon>
        <taxon>Ganoderma</taxon>
    </lineage>
</organism>
<dbReference type="AlphaFoldDB" id="A0A2G8SDB7"/>
<dbReference type="Pfam" id="PF02992">
    <property type="entry name" value="Transposase_21"/>
    <property type="match status" value="1"/>
</dbReference>
<feature type="region of interest" description="Disordered" evidence="1">
    <location>
        <begin position="223"/>
        <end position="269"/>
    </location>
</feature>
<feature type="compositionally biased region" description="Acidic residues" evidence="1">
    <location>
        <begin position="170"/>
        <end position="186"/>
    </location>
</feature>
<name>A0A2G8SDB7_9APHY</name>
<dbReference type="STRING" id="1077348.A0A2G8SDB7"/>
<feature type="compositionally biased region" description="Acidic residues" evidence="1">
    <location>
        <begin position="255"/>
        <end position="268"/>
    </location>
</feature>
<evidence type="ECO:0008006" key="4">
    <source>
        <dbReference type="Google" id="ProtNLM"/>
    </source>
</evidence>
<feature type="compositionally biased region" description="Acidic residues" evidence="1">
    <location>
        <begin position="227"/>
        <end position="248"/>
    </location>
</feature>
<dbReference type="PANTHER" id="PTHR46579">
    <property type="entry name" value="F5/8 TYPE C DOMAIN-CONTAINING PROTEIN-RELATED"/>
    <property type="match status" value="1"/>
</dbReference>
<evidence type="ECO:0000256" key="1">
    <source>
        <dbReference type="SAM" id="MobiDB-lite"/>
    </source>
</evidence>
<dbReference type="Proteomes" id="UP000230002">
    <property type="component" value="Unassembled WGS sequence"/>
</dbReference>
<evidence type="ECO:0000313" key="3">
    <source>
        <dbReference type="Proteomes" id="UP000230002"/>
    </source>
</evidence>
<accession>A0A2G8SDB7</accession>
<feature type="region of interest" description="Disordered" evidence="1">
    <location>
        <begin position="104"/>
        <end position="197"/>
    </location>
</feature>
<sequence length="798" mass="90097">MARSLLPKVLRKPGTRKQGKAPKLQMCPCCNRLRSESTIIRHRKNLAAPHVRASHAFRQYAERLRADRSTLHTDHDEWNGLLVGEGEFDAGDMNKSGADRAVISWSDPYGNHNAGGESVDGEGSSSQGKGEDEDEGKGEGKDEGEGDEEGEGDAEGYNKDDSDPGGPEGESNEGEMDEADEHDEDPTNVIDACDPRQPRVDIRVERVLEHMSAEFLQQHRRFSTTVEDYESDEDLEDGEDDSESDSEGDGYAGLESDEEEDLDDDDDPLFNPVLTAYDKLYEGFMQEVAHMQNRLRDEDKAILRALAYKLRHNLTNDAFSDLPNAFPLENFPSLAKIRAHLAFLSGLKPQVYDCCPESCMAYTGPLEDLTHCAYCKTSRFDEYGNPRRCYTYLPLKDRLRALRRHEPTAKEMDYRGKFEATPNGGVQDVFDSERYRTLQTKHVVIDVCMADHRIQLQSPPELRFHKQHILPLAVVPGPKKPKDFDSFLWPAVEEFQQLAVGIPAYDPRARSMFIQRAFVILVSGDIPAISMVMQMKGHNAIYPCQMCTIRGLRPPAVKATTHYVPLERARHPAVLQDPEAIRTYDPGSLPLRTHDDIISQGRKVMEAPTGADAERLAKSHGVKGLSILSYVPSLSFPHSFPYDFMHLIWENLIPNLVRHWTGQFKSLDEGAHQYTFQTTVWDAIGEATSRTGDTLPGIFGPRLGNIAKNKGNAGSADAWSVWTMYIAPVLLRQRFCHVRYYNHFVKLVQLLQLCLQFEISKDDIERVRKGFISWVQTYEKFVVAFRLLPLCNVPNSVH</sequence>